<protein>
    <submittedName>
        <fullName evidence="1">Uncharacterized protein</fullName>
    </submittedName>
</protein>
<name>A0AAN8FBI4_TRICO</name>
<evidence type="ECO:0000313" key="1">
    <source>
        <dbReference type="EMBL" id="KAK5976641.1"/>
    </source>
</evidence>
<dbReference type="Proteomes" id="UP001331761">
    <property type="component" value="Unassembled WGS sequence"/>
</dbReference>
<organism evidence="1 2">
    <name type="scientific">Trichostrongylus colubriformis</name>
    <name type="common">Black scour worm</name>
    <dbReference type="NCBI Taxonomy" id="6319"/>
    <lineage>
        <taxon>Eukaryota</taxon>
        <taxon>Metazoa</taxon>
        <taxon>Ecdysozoa</taxon>
        <taxon>Nematoda</taxon>
        <taxon>Chromadorea</taxon>
        <taxon>Rhabditida</taxon>
        <taxon>Rhabditina</taxon>
        <taxon>Rhabditomorpha</taxon>
        <taxon>Strongyloidea</taxon>
        <taxon>Trichostrongylidae</taxon>
        <taxon>Trichostrongylus</taxon>
    </lineage>
</organism>
<proteinExistence type="predicted"/>
<sequence length="74" mass="8059">MAKAPSHPWIESTTKPTATSVLEGFASVVLPLISSCKSHWETLTTEILNGGTVHSRSVRCSTDLCSVWEWIGMV</sequence>
<gene>
    <name evidence="1" type="ORF">GCK32_001213</name>
</gene>
<keyword evidence="2" id="KW-1185">Reference proteome</keyword>
<comment type="caution">
    <text evidence="1">The sequence shown here is derived from an EMBL/GenBank/DDBJ whole genome shotgun (WGS) entry which is preliminary data.</text>
</comment>
<dbReference type="EMBL" id="WIXE01011609">
    <property type="protein sequence ID" value="KAK5976641.1"/>
    <property type="molecule type" value="Genomic_DNA"/>
</dbReference>
<dbReference type="AlphaFoldDB" id="A0AAN8FBI4"/>
<reference evidence="1 2" key="1">
    <citation type="submission" date="2019-10" db="EMBL/GenBank/DDBJ databases">
        <title>Assembly and Annotation for the nematode Trichostrongylus colubriformis.</title>
        <authorList>
            <person name="Martin J."/>
        </authorList>
    </citation>
    <scope>NUCLEOTIDE SEQUENCE [LARGE SCALE GENOMIC DNA]</scope>
    <source>
        <strain evidence="1">G859</strain>
        <tissue evidence="1">Whole worm</tissue>
    </source>
</reference>
<accession>A0AAN8FBI4</accession>
<evidence type="ECO:0000313" key="2">
    <source>
        <dbReference type="Proteomes" id="UP001331761"/>
    </source>
</evidence>